<dbReference type="InterPro" id="IPR041486">
    <property type="entry name" value="ThsA_STALD"/>
</dbReference>
<gene>
    <name evidence="2" type="ORF">ALP65_00803</name>
</gene>
<name>A0A3M5D981_PSEAI</name>
<dbReference type="SUPFAM" id="SSF52467">
    <property type="entry name" value="DHS-like NAD/FAD-binding domain"/>
    <property type="match status" value="1"/>
</dbReference>
<dbReference type="EMBL" id="RBSQ01001235">
    <property type="protein sequence ID" value="RMS46456.1"/>
    <property type="molecule type" value="Genomic_DNA"/>
</dbReference>
<accession>A0A3M5D981</accession>
<organism evidence="2 3">
    <name type="scientific">Pseudomonas aeruginosa</name>
    <dbReference type="NCBI Taxonomy" id="287"/>
    <lineage>
        <taxon>Bacteria</taxon>
        <taxon>Pseudomonadati</taxon>
        <taxon>Pseudomonadota</taxon>
        <taxon>Gammaproteobacteria</taxon>
        <taxon>Pseudomonadales</taxon>
        <taxon>Pseudomonadaceae</taxon>
        <taxon>Pseudomonas</taxon>
    </lineage>
</organism>
<proteinExistence type="predicted"/>
<dbReference type="Proteomes" id="UP000270834">
    <property type="component" value="Unassembled WGS sequence"/>
</dbReference>
<evidence type="ECO:0000313" key="3">
    <source>
        <dbReference type="Proteomes" id="UP000270834"/>
    </source>
</evidence>
<evidence type="ECO:0000313" key="2">
    <source>
        <dbReference type="EMBL" id="RMS46456.1"/>
    </source>
</evidence>
<dbReference type="AlphaFoldDB" id="A0A3M5D981"/>
<dbReference type="Pfam" id="PF18185">
    <property type="entry name" value="STALD"/>
    <property type="match status" value="1"/>
</dbReference>
<protein>
    <recommendedName>
        <fullName evidence="1">NAD(+) hydrolase ThsA Sir2/TIR-associating SLOG domain-containing protein</fullName>
    </recommendedName>
</protein>
<sequence>MLTMTKAALNRFLNEYPDALNDGVGAIFVGAGVSMAAGYPSWSELLSDIAVELEVDSKNVHDLAALAQWSILENGGATRVRNVIKNEIGPDKPIPETVEIISRLPVRHIWTTNYDRLIERAFESISRPLNPISGSKDLALRVTPGAALLYKMHGSVDRLDDVVISTDDYELFRSKRGQYLPLFQAHLTSMSMLFIGISFTDPNVRHVLSLIRESFTDAPPEHFAIVRAPQKADFTTEGEFAARNAQHKLWAKDLKRYGLLAVEVSDYAEIPALLRQIEKRVAARRIWVSGSWPLERGGSESADIHALAEDIGRQIGETGRHLVTGAGLLVGSASLSGFLGALRQGGGWDLERRLIARPFPQPLAGAQPNNEEWAALRLELARQAGIAIFIGGAKLAGDKLEVAQGVEQEFEVAKAAGVFLLPVGASGGAAQKISDLLLGSELSSSGQDAVRPTDKELKVLSAPGFLDSKVGRRKLVSLVFEIIDRIAHAT</sequence>
<dbReference type="InterPro" id="IPR029035">
    <property type="entry name" value="DHS-like_NAD/FAD-binding_dom"/>
</dbReference>
<comment type="caution">
    <text evidence="2">The sequence shown here is derived from an EMBL/GenBank/DDBJ whole genome shotgun (WGS) entry which is preliminary data.</text>
</comment>
<reference evidence="2 3" key="1">
    <citation type="submission" date="2018-08" db="EMBL/GenBank/DDBJ databases">
        <title>Recombination of ecologically and evolutionarily significant loci maintains genetic cohesion in the Pseudomonas syringae species complex.</title>
        <authorList>
            <person name="Dillon M."/>
            <person name="Thakur S."/>
            <person name="Almeida R.N.D."/>
            <person name="Weir B.S."/>
            <person name="Guttman D.S."/>
        </authorList>
    </citation>
    <scope>NUCLEOTIDE SEQUENCE [LARGE SCALE GENOMIC DNA]</scope>
    <source>
        <strain evidence="2 3">ICMP 7846</strain>
    </source>
</reference>
<dbReference type="Pfam" id="PF13289">
    <property type="entry name" value="SIR2_2"/>
    <property type="match status" value="1"/>
</dbReference>
<feature type="domain" description="NAD(+) hydrolase ThsA Sir2/TIR-associating SLOG" evidence="1">
    <location>
        <begin position="269"/>
        <end position="485"/>
    </location>
</feature>
<evidence type="ECO:0000259" key="1">
    <source>
        <dbReference type="Pfam" id="PF18185"/>
    </source>
</evidence>